<accession>A0A9U5CVH1</accession>
<dbReference type="SUPFAM" id="SSF53335">
    <property type="entry name" value="S-adenosyl-L-methionine-dependent methyltransferases"/>
    <property type="match status" value="1"/>
</dbReference>
<evidence type="ECO:0000313" key="1">
    <source>
        <dbReference type="Proteomes" id="UP000675920"/>
    </source>
</evidence>
<keyword evidence="1" id="KW-1185">Reference proteome</keyword>
<dbReference type="Proteomes" id="UP000675920">
    <property type="component" value="Unplaced"/>
</dbReference>
<reference evidence="2" key="1">
    <citation type="journal article" date="2002" name="Curr. Opin. Struct. Biol.">
        <title>SAM (dependent) I AM: the S-adenosylmethionine-dependent methyltransferase fold.</title>
        <authorList>
            <person name="Martin J.L."/>
            <person name="McMillan F.M."/>
        </authorList>
    </citation>
    <scope>NUCLEOTIDE SEQUENCE</scope>
</reference>
<dbReference type="RefSeq" id="WP_084544849.1">
    <property type="nucleotide sequence ID" value="NZ_AXWS01000008.1"/>
</dbReference>
<protein>
    <submittedName>
        <fullName evidence="2">Class I SAM-dependent methyltransferase</fullName>
        <ecNumber evidence="2">2.1.1.-</ecNumber>
    </submittedName>
</protein>
<dbReference type="GO" id="GO:0032259">
    <property type="term" value="P:methylation"/>
    <property type="evidence" value="ECO:0007669"/>
    <property type="project" value="UniProtKB-KW"/>
</dbReference>
<reference evidence="2" key="3">
    <citation type="submission" date="2025-08" db="UniProtKB">
        <authorList>
            <consortium name="RefSeq"/>
        </authorList>
    </citation>
    <scope>IDENTIFICATION</scope>
</reference>
<proteinExistence type="predicted"/>
<keyword evidence="2" id="KW-0489">Methyltransferase</keyword>
<organism evidence="1 2">
    <name type="scientific">Derxia gummosa DSM 723</name>
    <dbReference type="NCBI Taxonomy" id="1121388"/>
    <lineage>
        <taxon>Bacteria</taxon>
        <taxon>Pseudomonadati</taxon>
        <taxon>Pseudomonadota</taxon>
        <taxon>Betaproteobacteria</taxon>
        <taxon>Burkholderiales</taxon>
        <taxon>Alcaligenaceae</taxon>
        <taxon>Derxia</taxon>
    </lineage>
</organism>
<dbReference type="GO" id="GO:0008168">
    <property type="term" value="F:methyltransferase activity"/>
    <property type="evidence" value="ECO:0007669"/>
    <property type="project" value="UniProtKB-KW"/>
</dbReference>
<dbReference type="InterPro" id="IPR029063">
    <property type="entry name" value="SAM-dependent_MTases_sf"/>
</dbReference>
<dbReference type="EC" id="2.1.1.-" evidence="2"/>
<keyword evidence="2" id="KW-0808">Transferase</keyword>
<dbReference type="AlphaFoldDB" id="A0A9U5CVH1"/>
<name>A0A9U5CVH1_9BURK</name>
<dbReference type="Gene3D" id="3.40.50.150">
    <property type="entry name" value="Vaccinia Virus protein VP39"/>
    <property type="match status" value="1"/>
</dbReference>
<sequence length="324" mass="33161">MESGDRRDGAARRAWLATAAGALGGMAARGVVAGLGSAMTTGGAGAALTAGGLAGLGLGGCATTGTTGDAGVTPDAAAIDPALQAAIDSPLRTPANRARDGARHPAQTLAFFGLRADQTVVELWPGGGMWWTEILAPWLAPRGRYIAALPPAEFPGENFARARPAFEAKLAADPARFGRVELAQFDALDPAFVAPGSADAVLSFRNLHNWIVAGRGESALRAIAAALRPGGVFGIEDHRAAPGASAEAALAAGYVREADVIALAEAAGLRLAARSEINANPRDGKDHPAGVWTLPPTFRLGETDRAKYAAIGESDRFTLRFVKA</sequence>
<evidence type="ECO:0000313" key="2">
    <source>
        <dbReference type="RefSeq" id="WP_084544849.1"/>
    </source>
</evidence>
<reference evidence="2" key="2">
    <citation type="journal article" date="2003" name="Trends Biochem. Sci.">
        <title>Many paths to methyltransfer: a chronicle of convergence.</title>
        <authorList>
            <person name="Schubert H.L."/>
            <person name="Blumenthal R.M."/>
            <person name="Cheng X."/>
        </authorList>
    </citation>
    <scope>NUCLEOTIDE SEQUENCE</scope>
</reference>